<evidence type="ECO:0000256" key="4">
    <source>
        <dbReference type="ARBA" id="ARBA00022989"/>
    </source>
</evidence>
<dbReference type="SUPFAM" id="SSF82866">
    <property type="entry name" value="Multidrug efflux transporter AcrB transmembrane domain"/>
    <property type="match status" value="2"/>
</dbReference>
<reference evidence="8 9" key="1">
    <citation type="submission" date="2024-02" db="EMBL/GenBank/DDBJ databases">
        <title>Comparative Genomic Analysis of Flavobacterium Species Causing Columnaris Disease of Freshwater Fish in Thailand: Insights into Virulence and Resistance Mechanisms.</title>
        <authorList>
            <person name="Nguyen D."/>
            <person name="Chokmangmeepisarn P."/>
            <person name="Khianchaikhan K."/>
            <person name="Morishita M."/>
            <person name="Bunnoy A."/>
            <person name="Rodkhum C."/>
        </authorList>
    </citation>
    <scope>NUCLEOTIDE SEQUENCE [LARGE SCALE GENOMIC DNA]</scope>
    <source>
        <strain evidence="8 9">PCBSB2203</strain>
    </source>
</reference>
<keyword evidence="5 6" id="KW-0472">Membrane</keyword>
<evidence type="ECO:0000256" key="5">
    <source>
        <dbReference type="ARBA" id="ARBA00023136"/>
    </source>
</evidence>
<gene>
    <name evidence="8" type="ORF">V3467_08980</name>
</gene>
<feature type="transmembrane region" description="Helical" evidence="6">
    <location>
        <begin position="386"/>
        <end position="405"/>
    </location>
</feature>
<keyword evidence="9" id="KW-1185">Reference proteome</keyword>
<feature type="transmembrane region" description="Helical" evidence="6">
    <location>
        <begin position="660"/>
        <end position="676"/>
    </location>
</feature>
<feature type="transmembrane region" description="Helical" evidence="6">
    <location>
        <begin position="745"/>
        <end position="768"/>
    </location>
</feature>
<dbReference type="CDD" id="cd07989">
    <property type="entry name" value="LPLAT_AGPAT-like"/>
    <property type="match status" value="1"/>
</dbReference>
<dbReference type="Proteomes" id="UP001621713">
    <property type="component" value="Unassembled WGS sequence"/>
</dbReference>
<dbReference type="GO" id="GO:0016746">
    <property type="term" value="F:acyltransferase activity"/>
    <property type="evidence" value="ECO:0007669"/>
    <property type="project" value="UniProtKB-KW"/>
</dbReference>
<feature type="transmembrane region" description="Helical" evidence="6">
    <location>
        <begin position="361"/>
        <end position="380"/>
    </location>
</feature>
<feature type="transmembrane region" description="Helical" evidence="6">
    <location>
        <begin position="435"/>
        <end position="456"/>
    </location>
</feature>
<dbReference type="PANTHER" id="PTHR33406">
    <property type="entry name" value="MEMBRANE PROTEIN MJ1562-RELATED"/>
    <property type="match status" value="1"/>
</dbReference>
<dbReference type="SMART" id="SM00563">
    <property type="entry name" value="PlsC"/>
    <property type="match status" value="1"/>
</dbReference>
<dbReference type="EMBL" id="JAZHOJ010000016">
    <property type="protein sequence ID" value="MFK7003984.1"/>
    <property type="molecule type" value="Genomic_DNA"/>
</dbReference>
<dbReference type="InterPro" id="IPR050545">
    <property type="entry name" value="Mycobact_MmpL"/>
</dbReference>
<dbReference type="InterPro" id="IPR004869">
    <property type="entry name" value="MMPL_dom"/>
</dbReference>
<evidence type="ECO:0000256" key="1">
    <source>
        <dbReference type="ARBA" id="ARBA00004651"/>
    </source>
</evidence>
<comment type="subcellular location">
    <subcellularLocation>
        <location evidence="1">Cell membrane</location>
        <topology evidence="1">Multi-pass membrane protein</topology>
    </subcellularLocation>
</comment>
<proteinExistence type="predicted"/>
<evidence type="ECO:0000256" key="3">
    <source>
        <dbReference type="ARBA" id="ARBA00022692"/>
    </source>
</evidence>
<dbReference type="SUPFAM" id="SSF69593">
    <property type="entry name" value="Glycerol-3-phosphate (1)-acyltransferase"/>
    <property type="match status" value="1"/>
</dbReference>
<accession>A0ABW8PHC8</accession>
<keyword evidence="4 6" id="KW-1133">Transmembrane helix</keyword>
<sequence length="1224" mass="140094">MHFFFIKIHEFVQKNRILTFLSSLAFLVIITFFAFQIKFEEDITRVLPKNDKADVTSKIIKQLKFADKITVIIEKERTGSVEDLTQAAHVFIDSLHLVKPYIKGIQGTAAEENINQVFEFIYQNIPLFLEEKDYKTIRQKIQSDSIKVLVENNYKSLISPSGLITRDFIIKDPLGIAFIGLKKMQQLAIGDEFIIKDGYLLTRDQSKLLLFINPRNGGSETEKNAEFVDLLKNIQLAINKNYKNKVQLSYFGSPIIAVANANQIKTDIITTVLLSMGTLMLILILFFRKITIPIIIFIPTIFGVLFAIACLYFLRQTISAISLSVGAVLLGVTIDYSLHIMTHYRYNADIKQLYKDTAKPLIMSSSTTAVAFLCLLFVKSDALKDLGIFASISVMISALFSLLIIPHLYKPKSNGLSHAGILDRLSKIPFEKNKFLIIGTFLLLLISCFTFSRVSFNNNLSDLNFIPKEVKEAEKKLEESTRLTSKAIYIVVYGKNEKEVINTNTRLNAILTQQKQQKNIYNYSSLAGLLPSEVEQANKIKKWKSFWSNSVCQKVQNELVQNGKTFGFKPTTHQAFYTIIRSDIKPIQLRDLKQLLPDLTDEYVAKSSNFYTIATVVKIDEKKKEKIIKTVEDLANVIVIDRQQLNETFLGKLRDDFNNLINYSFIAVVIILFVFFKRIELVLVSLLPIIATGFVTAGLMGIFNIPLNIFSTIVCTLIFGHGVDFTIFMTSALQKEYTTGKDEMPAYRISIILAALTTILAIGALVFAKHPALVSISSVSLLGVISALLITFVFYPIVFKWLFFNRPKKGKIPIRFFTLIISIIALTYYVLGGIFLSTIGRFLMGILPLKRETKMMCFRKMMVLFFKTVLHTNPIVKKKVINPNRINFSKQAIVIANHVSVLDTLALGMLSHKMVYLVNDWVYKSPIFGKAVKAMGYYPVSKGIEGGLEHLRDKIKKGYSLMIFPEGTRSEDNVVKRFHKGAFYLAEEFKLDILPVYLHGNAETLPKGDFMIHNESITVVVGNYISYQDKSFGEDYIARTKKINKFYRLTFDKIRHELENEDFFRRKLIDGYLYKEEDIYKKVLKDFDLNKEHYHTLFTTIAEDAKILHFANDYGQLNTILTLQYPKRKIQTFFHSLEKFEIASTNYLNKIRNIQYLSPQDILKPYDCLLISTSSFDEKELFPHLEKLNKVVLFETDLYVEYILNNGFELSKEIGKIKIFNKVV</sequence>
<feature type="transmembrane region" description="Helical" evidence="6">
    <location>
        <begin position="780"/>
        <end position="804"/>
    </location>
</feature>
<keyword evidence="8" id="KW-0808">Transferase</keyword>
<dbReference type="PANTHER" id="PTHR33406:SF13">
    <property type="entry name" value="MEMBRANE PROTEIN YDFJ"/>
    <property type="match status" value="1"/>
</dbReference>
<dbReference type="Pfam" id="PF01553">
    <property type="entry name" value="Acyltransferase"/>
    <property type="match status" value="1"/>
</dbReference>
<feature type="transmembrane region" description="Helical" evidence="6">
    <location>
        <begin position="268"/>
        <end position="287"/>
    </location>
</feature>
<feature type="transmembrane region" description="Helical" evidence="6">
    <location>
        <begin position="683"/>
        <end position="703"/>
    </location>
</feature>
<comment type="caution">
    <text evidence="8">The sequence shown here is derived from an EMBL/GenBank/DDBJ whole genome shotgun (WGS) entry which is preliminary data.</text>
</comment>
<evidence type="ECO:0000256" key="2">
    <source>
        <dbReference type="ARBA" id="ARBA00022475"/>
    </source>
</evidence>
<evidence type="ECO:0000259" key="7">
    <source>
        <dbReference type="SMART" id="SM00563"/>
    </source>
</evidence>
<feature type="domain" description="Phospholipid/glycerol acyltransferase" evidence="7">
    <location>
        <begin position="892"/>
        <end position="1001"/>
    </location>
</feature>
<feature type="transmembrane region" description="Helical" evidence="6">
    <location>
        <begin position="320"/>
        <end position="340"/>
    </location>
</feature>
<keyword evidence="3 6" id="KW-0812">Transmembrane</keyword>
<keyword evidence="2" id="KW-1003">Cell membrane</keyword>
<keyword evidence="8" id="KW-0012">Acyltransferase</keyword>
<feature type="transmembrane region" description="Helical" evidence="6">
    <location>
        <begin position="294"/>
        <end position="314"/>
    </location>
</feature>
<dbReference type="Gene3D" id="1.20.1640.10">
    <property type="entry name" value="Multidrug efflux transporter AcrB transmembrane domain"/>
    <property type="match status" value="2"/>
</dbReference>
<feature type="transmembrane region" description="Helical" evidence="6">
    <location>
        <begin position="17"/>
        <end position="35"/>
    </location>
</feature>
<name>A0ABW8PHC8_9FLAO</name>
<feature type="transmembrane region" description="Helical" evidence="6">
    <location>
        <begin position="816"/>
        <end position="844"/>
    </location>
</feature>
<evidence type="ECO:0000256" key="6">
    <source>
        <dbReference type="SAM" id="Phobius"/>
    </source>
</evidence>
<dbReference type="InterPro" id="IPR002123">
    <property type="entry name" value="Plipid/glycerol_acylTrfase"/>
</dbReference>
<organism evidence="8 9">
    <name type="scientific">Flavobacterium covae</name>
    <dbReference type="NCBI Taxonomy" id="2906076"/>
    <lineage>
        <taxon>Bacteria</taxon>
        <taxon>Pseudomonadati</taxon>
        <taxon>Bacteroidota</taxon>
        <taxon>Flavobacteriia</taxon>
        <taxon>Flavobacteriales</taxon>
        <taxon>Flavobacteriaceae</taxon>
        <taxon>Flavobacterium</taxon>
    </lineage>
</organism>
<evidence type="ECO:0000313" key="8">
    <source>
        <dbReference type="EMBL" id="MFK7003984.1"/>
    </source>
</evidence>
<evidence type="ECO:0000313" key="9">
    <source>
        <dbReference type="Proteomes" id="UP001621713"/>
    </source>
</evidence>
<dbReference type="RefSeq" id="WP_235820772.1">
    <property type="nucleotide sequence ID" value="NZ_JAZHOJ010000016.1"/>
</dbReference>
<dbReference type="Pfam" id="PF03176">
    <property type="entry name" value="MMPL"/>
    <property type="match status" value="2"/>
</dbReference>
<protein>
    <submittedName>
        <fullName evidence="8">1-acyl-sn-glycerol-3-phosphate acyltransferase</fullName>
    </submittedName>
</protein>
<feature type="transmembrane region" description="Helical" evidence="6">
    <location>
        <begin position="709"/>
        <end position="733"/>
    </location>
</feature>